<organism evidence="1 2">
    <name type="scientific">Paraburkholderia fungorum</name>
    <dbReference type="NCBI Taxonomy" id="134537"/>
    <lineage>
        <taxon>Bacteria</taxon>
        <taxon>Pseudomonadati</taxon>
        <taxon>Pseudomonadota</taxon>
        <taxon>Betaproteobacteria</taxon>
        <taxon>Burkholderiales</taxon>
        <taxon>Burkholderiaceae</taxon>
        <taxon>Paraburkholderia</taxon>
    </lineage>
</organism>
<dbReference type="EMBL" id="CP010027">
    <property type="protein sequence ID" value="AJZ63246.1"/>
    <property type="molecule type" value="Genomic_DNA"/>
</dbReference>
<evidence type="ECO:0000313" key="1">
    <source>
        <dbReference type="EMBL" id="AJZ63246.1"/>
    </source>
</evidence>
<dbReference type="KEGG" id="bfn:OI25_5612"/>
<reference evidence="1 2" key="1">
    <citation type="journal article" date="2015" name="Genome Announc.">
        <title>Complete genome sequences for 59 burkholderia isolates, both pathogenic and near neighbor.</title>
        <authorList>
            <person name="Johnson S.L."/>
            <person name="Bishop-Lilly K.A."/>
            <person name="Ladner J.T."/>
            <person name="Daligault H.E."/>
            <person name="Davenport K.W."/>
            <person name="Jaissle J."/>
            <person name="Frey K.G."/>
            <person name="Koroleva G.I."/>
            <person name="Bruce D.C."/>
            <person name="Coyne S.R."/>
            <person name="Broomall S.M."/>
            <person name="Li P.E."/>
            <person name="Teshima H."/>
            <person name="Gibbons H.S."/>
            <person name="Palacios G.F."/>
            <person name="Rosenzweig C.N."/>
            <person name="Redden C.L."/>
            <person name="Xu Y."/>
            <person name="Minogue T.D."/>
            <person name="Chain P.S."/>
        </authorList>
    </citation>
    <scope>NUCLEOTIDE SEQUENCE [LARGE SCALE GENOMIC DNA]</scope>
    <source>
        <strain evidence="1 2">ATCC BAA-463</strain>
    </source>
</reference>
<name>A0AAU8TPQ6_9BURK</name>
<sequence>MDLSLFKALVDSCPTPSSADLAKLKANESLAEIRGCFRVEDSDKARMEVRGFIADLGLRFMCDQSSPDPYRDVAFALQDALKERGHSAEPTSNWTYAVQLAFTHAARFRTGLPADQQWIADTRVTSFSKAIRSLRGLGYQIDLPASGGVNVPDSEVQRLADEIAGLSASLGRALASSAAGAMGPHYSKMTGRFRLGRVGQTIQIDAPPERPLAYLYHLGLRYFAHQPTASKPEETLARLVDLVTWATALLDLSVSTFELIFARPSDIVGIMQKSAVYDSVFLVAQAKPSHAREYIQWIMSQEALAKLEDKRGRTADQILAVALKMLRACERVAPHDFSIFAVQDAAFASNLDLKPAAELLRDVFCHPKDVNRKLVYPPSDNDIDAAFRPLVADDQAFVMQPPPMASRAIANAALDWCKNNWPNKRFDDEAMGPLFERFVRAKMEERGVNVLHGEYKAGQSRGECDAVVETASLVCFFELKSKMFTRAARAGNDVTALGDLAQALVRPQAQAMERHAVLQEHGAISLEGDSSNSTIELNGREVLKVSITRGELGSLHDRPFLQHFLRAGCVSTFNTLDPEKQSKLNDLHVWFEKLRGAAMRAGDGDFYGRTPFSKSWSISIYQLLLLLERTADNETLSQEFLRTRQMITPTRDFYTEYEYKLQLDQFKEANQ</sequence>
<evidence type="ECO:0000313" key="2">
    <source>
        <dbReference type="Proteomes" id="UP000032614"/>
    </source>
</evidence>
<dbReference type="AlphaFoldDB" id="A0AAU8TPQ6"/>
<proteinExistence type="predicted"/>
<dbReference type="Proteomes" id="UP000032614">
    <property type="component" value="Chromosome 2"/>
</dbReference>
<protein>
    <submittedName>
        <fullName evidence="1">Uncharacterized protein</fullName>
    </submittedName>
</protein>
<accession>A0AAU8TPQ6</accession>
<gene>
    <name evidence="1" type="ORF">OI25_5612</name>
</gene>